<feature type="compositionally biased region" description="Basic and acidic residues" evidence="1">
    <location>
        <begin position="58"/>
        <end position="76"/>
    </location>
</feature>
<dbReference type="SUPFAM" id="SSF53163">
    <property type="entry name" value="HybD-like"/>
    <property type="match status" value="1"/>
</dbReference>
<name>A0A5S9MBH6_BACIA</name>
<feature type="region of interest" description="Disordered" evidence="1">
    <location>
        <begin position="48"/>
        <end position="76"/>
    </location>
</feature>
<gene>
    <name evidence="2" type="ORF">BsIDN1_44750</name>
</gene>
<protein>
    <submittedName>
        <fullName evidence="2">Uncharacterized protein</fullName>
    </submittedName>
</protein>
<organism evidence="2 3">
    <name type="scientific">Bacillus safensis</name>
    <dbReference type="NCBI Taxonomy" id="561879"/>
    <lineage>
        <taxon>Bacteria</taxon>
        <taxon>Bacillati</taxon>
        <taxon>Bacillota</taxon>
        <taxon>Bacilli</taxon>
        <taxon>Bacillales</taxon>
        <taxon>Bacillaceae</taxon>
        <taxon>Bacillus</taxon>
    </lineage>
</organism>
<sequence length="76" mass="8697">MEKQKLDLSVYQIRTDLAVETKEILEQENNPNVVKKDGIQGIVEKEKRAGHPHTYCGNHERRGGADRQKGRDILDV</sequence>
<dbReference type="Proteomes" id="UP000464658">
    <property type="component" value="Chromosome"/>
</dbReference>
<dbReference type="AlphaFoldDB" id="A0A5S9MBH6"/>
<reference evidence="2 3" key="1">
    <citation type="submission" date="2019-12" db="EMBL/GenBank/DDBJ databases">
        <title>Full genome sequence of a Bacillus safensis strain isolated from commercially available natto in Indonesia.</title>
        <authorList>
            <person name="Yoshida M."/>
            <person name="Uomi M."/>
            <person name="Waturangi D."/>
            <person name="Ekaputri J.J."/>
            <person name="Setiamarga D.H.E."/>
        </authorList>
    </citation>
    <scope>NUCLEOTIDE SEQUENCE [LARGE SCALE GENOMIC DNA]</scope>
    <source>
        <strain evidence="2 3">IDN1</strain>
    </source>
</reference>
<dbReference type="InterPro" id="IPR023430">
    <property type="entry name" value="Pept_HybD-like_dom_sf"/>
</dbReference>
<evidence type="ECO:0000313" key="2">
    <source>
        <dbReference type="EMBL" id="BBP90857.1"/>
    </source>
</evidence>
<accession>A0A5S9MBH6</accession>
<evidence type="ECO:0000313" key="3">
    <source>
        <dbReference type="Proteomes" id="UP000464658"/>
    </source>
</evidence>
<evidence type="ECO:0000256" key="1">
    <source>
        <dbReference type="SAM" id="MobiDB-lite"/>
    </source>
</evidence>
<proteinExistence type="predicted"/>
<dbReference type="EMBL" id="AP021906">
    <property type="protein sequence ID" value="BBP90857.1"/>
    <property type="molecule type" value="Genomic_DNA"/>
</dbReference>